<dbReference type="SUPFAM" id="SSF82199">
    <property type="entry name" value="SET domain"/>
    <property type="match status" value="1"/>
</dbReference>
<dbReference type="OrthoDB" id="1028014at2759"/>
<evidence type="ECO:0000256" key="9">
    <source>
        <dbReference type="ARBA" id="ARBA00093680"/>
    </source>
</evidence>
<reference evidence="13 14" key="1">
    <citation type="submission" date="2020-11" db="EMBL/GenBank/DDBJ databases">
        <authorList>
            <person name="Wallbank WR R."/>
            <person name="Pardo Diaz C."/>
            <person name="Kozak K."/>
            <person name="Martin S."/>
            <person name="Jiggins C."/>
            <person name="Moest M."/>
            <person name="Warren A I."/>
            <person name="Generalovic N T."/>
            <person name="Byers J.R.P. K."/>
            <person name="Montejo-Kovacevich G."/>
            <person name="Yen C E."/>
        </authorList>
    </citation>
    <scope>NUCLEOTIDE SEQUENCE [LARGE SCALE GENOMIC DNA]</scope>
</reference>
<feature type="domain" description="SET" evidence="11">
    <location>
        <begin position="245"/>
        <end position="504"/>
    </location>
</feature>
<keyword evidence="14" id="KW-1185">Reference proteome</keyword>
<comment type="function">
    <text evidence="7">Protein-lysine N-methyltransferase. Monomethylates PRMT5, modulating its transcriptional activity. May also act as a histone methyltransferase. Plays a critical role in cardiac development. Acts as a key epigenetic regulator of gene expression during cardiac development via its dual activities as a methyltransferase and negative regulator of HDAC1.</text>
</comment>
<sequence length="651" mass="72958">MEDLDPGYTQACSERTIQSDSQGFFAEFYNEVLKSCSDKWLKTHFKNMKSDSERIMSLFNDPEVCGPVIGILEHVQPVFKEKDAAFSSQRRIQGEKFLLMEDNKKALMMLNHAVVRAPPKGIDKQIDCGFSLAMAYWIRSAILLTEKDGIHALQDIKLAAKNGFNIKENPEYYWRMTKAYALMGEHAKAKISMGILEKLLEGEKHKIEKFRQELSGIVPNVKEKTVCQAHALAGGENPNIESASNLLEVVESGEKGKYMAAKDNVNAGDVVLMEEPVVACLLPKLFGSNCLHCFTRLEIPVCCPSCSGVAFCSDECMTAAWNSYHKYECTFSDLLVGSGMSILCFLALRTFTQSSSVDEGLATANGLISKLCAHKDLRTPQDYLQRTLMSAFLLRCLQKCGYFGRRTTESADPIGKELEVAVSLLGLLQVLQFNAHEVHQIVISGDHKFDNAKTVYVGAAIYKTGSYFNHDCCPGVARLFVGKKLVLVCTRPVKAGDPVSENYGPIVTKMTLKERLRILRSRYWFKCSCDACRENWPVLQKIDRNVRFRCPTPSCNGILKFPKDIGKDVRCNVCRKNVSLKESISSIIKCEEIYRKAGAFMNDQKTEEAINAFKEGISLFYEVAVLPHKDTLIAQESLRKCYSDTGTTFRI</sequence>
<dbReference type="Gene3D" id="1.10.220.160">
    <property type="match status" value="1"/>
</dbReference>
<keyword evidence="1" id="KW-0489">Methyltransferase</keyword>
<dbReference type="Pfam" id="PF01753">
    <property type="entry name" value="zf-MYND"/>
    <property type="match status" value="1"/>
</dbReference>
<evidence type="ECO:0000313" key="14">
    <source>
        <dbReference type="Proteomes" id="UP000594454"/>
    </source>
</evidence>
<evidence type="ECO:0000256" key="3">
    <source>
        <dbReference type="ARBA" id="ARBA00022691"/>
    </source>
</evidence>
<dbReference type="SUPFAM" id="SSF144232">
    <property type="entry name" value="HIT/MYND zinc finger-like"/>
    <property type="match status" value="1"/>
</dbReference>
<dbReference type="InterPro" id="IPR001214">
    <property type="entry name" value="SET_dom"/>
</dbReference>
<gene>
    <name evidence="13" type="ORF">HERILL_LOCUS5173</name>
</gene>
<feature type="domain" description="MYND-type" evidence="12">
    <location>
        <begin position="290"/>
        <end position="329"/>
    </location>
</feature>
<evidence type="ECO:0000256" key="10">
    <source>
        <dbReference type="PROSITE-ProRule" id="PRU00134"/>
    </source>
</evidence>
<keyword evidence="6" id="KW-0862">Zinc</keyword>
<protein>
    <recommendedName>
        <fullName evidence="8">Protein-lysine N-methyltransferase SMYD4</fullName>
    </recommendedName>
    <alternativeName>
        <fullName evidence="9">SET and MYND domain-containing protein 4</fullName>
    </alternativeName>
</protein>
<dbReference type="GO" id="GO:0008170">
    <property type="term" value="F:N-methyltransferase activity"/>
    <property type="evidence" value="ECO:0007669"/>
    <property type="project" value="UniProtKB-ARBA"/>
</dbReference>
<keyword evidence="3" id="KW-0949">S-adenosyl-L-methionine</keyword>
<dbReference type="InterPro" id="IPR046341">
    <property type="entry name" value="SET_dom_sf"/>
</dbReference>
<dbReference type="GO" id="GO:0032259">
    <property type="term" value="P:methylation"/>
    <property type="evidence" value="ECO:0007669"/>
    <property type="project" value="UniProtKB-KW"/>
</dbReference>
<organism evidence="13 14">
    <name type="scientific">Hermetia illucens</name>
    <name type="common">Black soldier fly</name>
    <dbReference type="NCBI Taxonomy" id="343691"/>
    <lineage>
        <taxon>Eukaryota</taxon>
        <taxon>Metazoa</taxon>
        <taxon>Ecdysozoa</taxon>
        <taxon>Arthropoda</taxon>
        <taxon>Hexapoda</taxon>
        <taxon>Insecta</taxon>
        <taxon>Pterygota</taxon>
        <taxon>Neoptera</taxon>
        <taxon>Endopterygota</taxon>
        <taxon>Diptera</taxon>
        <taxon>Brachycera</taxon>
        <taxon>Stratiomyomorpha</taxon>
        <taxon>Stratiomyidae</taxon>
        <taxon>Hermetiinae</taxon>
        <taxon>Hermetia</taxon>
    </lineage>
</organism>
<dbReference type="AlphaFoldDB" id="A0A7R8UJP9"/>
<dbReference type="FunCoup" id="A0A7R8UJP9">
    <property type="interactions" value="569"/>
</dbReference>
<dbReference type="OMA" id="YHRFECQ"/>
<dbReference type="GO" id="GO:0042826">
    <property type="term" value="F:histone deacetylase binding"/>
    <property type="evidence" value="ECO:0007669"/>
    <property type="project" value="TreeGrafter"/>
</dbReference>
<dbReference type="PROSITE" id="PS01360">
    <property type="entry name" value="ZF_MYND_1"/>
    <property type="match status" value="1"/>
</dbReference>
<dbReference type="PROSITE" id="PS50865">
    <property type="entry name" value="ZF_MYND_2"/>
    <property type="match status" value="1"/>
</dbReference>
<dbReference type="PANTHER" id="PTHR46165:SF5">
    <property type="entry name" value="RE32936P"/>
    <property type="match status" value="1"/>
</dbReference>
<dbReference type="GO" id="GO:0008276">
    <property type="term" value="F:protein methyltransferase activity"/>
    <property type="evidence" value="ECO:0007669"/>
    <property type="project" value="UniProtKB-ARBA"/>
</dbReference>
<evidence type="ECO:0000259" key="12">
    <source>
        <dbReference type="PROSITE" id="PS50865"/>
    </source>
</evidence>
<dbReference type="Gene3D" id="2.170.270.10">
    <property type="entry name" value="SET domain"/>
    <property type="match status" value="1"/>
</dbReference>
<keyword evidence="5 10" id="KW-0863">Zinc-finger</keyword>
<dbReference type="InterPro" id="IPR011990">
    <property type="entry name" value="TPR-like_helical_dom_sf"/>
</dbReference>
<evidence type="ECO:0000256" key="4">
    <source>
        <dbReference type="ARBA" id="ARBA00022723"/>
    </source>
</evidence>
<evidence type="ECO:0000313" key="13">
    <source>
        <dbReference type="EMBL" id="CAD7082112.1"/>
    </source>
</evidence>
<dbReference type="GO" id="GO:0005634">
    <property type="term" value="C:nucleus"/>
    <property type="evidence" value="ECO:0007669"/>
    <property type="project" value="TreeGrafter"/>
</dbReference>
<keyword evidence="4" id="KW-0479">Metal-binding</keyword>
<evidence type="ECO:0000256" key="8">
    <source>
        <dbReference type="ARBA" id="ARBA00093635"/>
    </source>
</evidence>
<dbReference type="SUPFAM" id="SSF48452">
    <property type="entry name" value="TPR-like"/>
    <property type="match status" value="1"/>
</dbReference>
<dbReference type="GO" id="GO:0005737">
    <property type="term" value="C:cytoplasm"/>
    <property type="evidence" value="ECO:0007669"/>
    <property type="project" value="TreeGrafter"/>
</dbReference>
<proteinExistence type="predicted"/>
<dbReference type="GO" id="GO:0008270">
    <property type="term" value="F:zinc ion binding"/>
    <property type="evidence" value="ECO:0007669"/>
    <property type="project" value="UniProtKB-KW"/>
</dbReference>
<evidence type="ECO:0000256" key="5">
    <source>
        <dbReference type="ARBA" id="ARBA00022771"/>
    </source>
</evidence>
<evidence type="ECO:0000256" key="7">
    <source>
        <dbReference type="ARBA" id="ARBA00093423"/>
    </source>
</evidence>
<dbReference type="InParanoid" id="A0A7R8UJP9"/>
<dbReference type="GO" id="GO:0042051">
    <property type="term" value="P:compound eye photoreceptor development"/>
    <property type="evidence" value="ECO:0007669"/>
    <property type="project" value="TreeGrafter"/>
</dbReference>
<evidence type="ECO:0000256" key="2">
    <source>
        <dbReference type="ARBA" id="ARBA00022679"/>
    </source>
</evidence>
<dbReference type="GO" id="GO:0008757">
    <property type="term" value="F:S-adenosylmethionine-dependent methyltransferase activity"/>
    <property type="evidence" value="ECO:0007669"/>
    <property type="project" value="UniProtKB-ARBA"/>
</dbReference>
<keyword evidence="2" id="KW-0808">Transferase</keyword>
<accession>A0A7R8UJP9</accession>
<dbReference type="PANTHER" id="PTHR46165">
    <property type="entry name" value="SET AND MYND DOMAIN-CONTAINING PROTEIN 4"/>
    <property type="match status" value="1"/>
</dbReference>
<dbReference type="InterPro" id="IPR052097">
    <property type="entry name" value="SET-MYND_domain_protein"/>
</dbReference>
<dbReference type="Gene3D" id="6.10.140.2220">
    <property type="match status" value="1"/>
</dbReference>
<dbReference type="EMBL" id="LR899010">
    <property type="protein sequence ID" value="CAD7082112.1"/>
    <property type="molecule type" value="Genomic_DNA"/>
</dbReference>
<evidence type="ECO:0000259" key="11">
    <source>
        <dbReference type="PROSITE" id="PS50280"/>
    </source>
</evidence>
<dbReference type="InterPro" id="IPR002893">
    <property type="entry name" value="Znf_MYND"/>
</dbReference>
<dbReference type="CDD" id="cd10536">
    <property type="entry name" value="SET_SMYD4"/>
    <property type="match status" value="1"/>
</dbReference>
<evidence type="ECO:0000256" key="1">
    <source>
        <dbReference type="ARBA" id="ARBA00022603"/>
    </source>
</evidence>
<dbReference type="PROSITE" id="PS50280">
    <property type="entry name" value="SET"/>
    <property type="match status" value="1"/>
</dbReference>
<dbReference type="InterPro" id="IPR044421">
    <property type="entry name" value="SMYD4_SET"/>
</dbReference>
<dbReference type="Proteomes" id="UP000594454">
    <property type="component" value="Chromosome 2"/>
</dbReference>
<evidence type="ECO:0000256" key="6">
    <source>
        <dbReference type="ARBA" id="ARBA00022833"/>
    </source>
</evidence>
<name>A0A7R8UJP9_HERIL</name>